<dbReference type="EMBL" id="FOGG01000010">
    <property type="protein sequence ID" value="SER49805.1"/>
    <property type="molecule type" value="Genomic_DNA"/>
</dbReference>
<dbReference type="InterPro" id="IPR039426">
    <property type="entry name" value="TonB-dep_rcpt-like"/>
</dbReference>
<keyword evidence="2 8" id="KW-0813">Transport</keyword>
<dbReference type="Pfam" id="PF07715">
    <property type="entry name" value="Plug"/>
    <property type="match status" value="1"/>
</dbReference>
<evidence type="ECO:0000259" key="11">
    <source>
        <dbReference type="Pfam" id="PF00593"/>
    </source>
</evidence>
<accession>A0A1H9PPS5</accession>
<sequence length="1105" mass="121919">MYYKYTPFASQSLLTYYQPIIKKLRFFMKVNAVLLLISIFTIGSLFATPGSAQNLQEINISSGFPSGSLKDAFSRIEAQTEFRFAYRNEVISGLKAPVLIAKTRSVKQILDELFEHNDLKYKVVNNSIIITRSTIARDEQGFTRQEITGVVKDEKGQEMPGVSVRVKGKAVQTITDGRGAFRIQASTDDVLVFSYIGYASIETKVSAGTTINISLKPEAGTLDAVVVIGYGTTTRRANTGSVTSVSAAQIANQPVADPLAALQGRVAGLDISSITGYPGSGYTVRLRGQNSISSGNDPLYIVDGVPFISESLSSFNAANGAQTPLSSINPSDIEQIDILKDADATAIYGSRGANGVILITTKRGKAGKPEFNANVYTGISSINKRVKMLNGAEYLAMRREAYANDAVTPTETQAPDLLLWDQNLDQNWQDKLIGESGNLTELQLGFKGGNEQTNYLISGTFRDEKTVLPGDLGYKRGALNLSLNHSSLDKKFQFTSSLKYTLDQNNNLPSDVTSFFNLAPNFPIYDALGNYYWVGNEQNPMAYFERTNVTNTTNIFGNTSLSYELIRGLTAKVSAGFNRMNMDQTQTFPKLGFNPLTYSGSSANYGDGKLNSYIVEPQLNYNLNLGKGKLSALIGGTWQHSLRETQSLVGSGYVSDQQLDNIKAATLITPRTYTYTKYRYTSVFGRLTYNWDEKYIVNGTFRRDGSSKFGPNNRFGNFGAVGAAWLFANESFIKDNLSFLSFGKLRGSFGTVGNDQIGDYQFLDSWSPTSYPYGGIGGIAPSRFPNPNYSWEVNKKIEAGLDLGFFNERLLLTTNFYRNRSNNQLIGSTLSSQSGFTQYQANLPALVENKGLEIELSSVNVRKEKFSWNTSFNITFARTKLLEYPDLANSANANRFVIGQPIAIVKGFDFQGINPATGVPEFRDLNGDKAISDPADLVVIGNSMPKFYGGLQNSFTYKNFSFDFFFQFVKQEGPSLNYGYLSYSNGYPLRNKDISALERWTTPGNQASIPGASSTAGKPTYTAYQNNYRLSSANWVDASFIRLKNVSLKYNFSEMLKSWKFNNISLYLQAQNLFTITGYDGFDPETKGYALPPLSIYTAGLQVSF</sequence>
<dbReference type="InterPro" id="IPR036942">
    <property type="entry name" value="Beta-barrel_TonB_sf"/>
</dbReference>
<comment type="similarity">
    <text evidence="8 9">Belongs to the TonB-dependent receptor family.</text>
</comment>
<dbReference type="Gene3D" id="2.40.170.20">
    <property type="entry name" value="TonB-dependent receptor, beta-barrel domain"/>
    <property type="match status" value="1"/>
</dbReference>
<dbReference type="AlphaFoldDB" id="A0A1H9PPS5"/>
<dbReference type="NCBIfam" id="TIGR04056">
    <property type="entry name" value="OMP_RagA_SusC"/>
    <property type="match status" value="1"/>
</dbReference>
<dbReference type="PROSITE" id="PS52016">
    <property type="entry name" value="TONB_DEPENDENT_REC_3"/>
    <property type="match status" value="1"/>
</dbReference>
<evidence type="ECO:0000256" key="10">
    <source>
        <dbReference type="SAM" id="Phobius"/>
    </source>
</evidence>
<reference evidence="13 14" key="1">
    <citation type="submission" date="2016-10" db="EMBL/GenBank/DDBJ databases">
        <authorList>
            <person name="de Groot N.N."/>
        </authorList>
    </citation>
    <scope>NUCLEOTIDE SEQUENCE [LARGE SCALE GENOMIC DNA]</scope>
    <source>
        <strain evidence="13 14">DSM 18610</strain>
    </source>
</reference>
<keyword evidence="14" id="KW-1185">Reference proteome</keyword>
<feature type="transmembrane region" description="Helical" evidence="10">
    <location>
        <begin position="26"/>
        <end position="47"/>
    </location>
</feature>
<dbReference type="InterPro" id="IPR037066">
    <property type="entry name" value="Plug_dom_sf"/>
</dbReference>
<dbReference type="STRING" id="390241.SAMN04488023_11044"/>
<keyword evidence="4 8" id="KW-0812">Transmembrane</keyword>
<feature type="domain" description="TonB-dependent receptor-like beta-barrel" evidence="11">
    <location>
        <begin position="509"/>
        <end position="1073"/>
    </location>
</feature>
<dbReference type="Pfam" id="PF00593">
    <property type="entry name" value="TonB_dep_Rec_b-barrel"/>
    <property type="match status" value="1"/>
</dbReference>
<dbReference type="OrthoDB" id="9768177at2"/>
<dbReference type="Gene3D" id="2.170.130.10">
    <property type="entry name" value="TonB-dependent receptor, plug domain"/>
    <property type="match status" value="1"/>
</dbReference>
<dbReference type="SUPFAM" id="SSF56935">
    <property type="entry name" value="Porins"/>
    <property type="match status" value="1"/>
</dbReference>
<evidence type="ECO:0000256" key="2">
    <source>
        <dbReference type="ARBA" id="ARBA00022448"/>
    </source>
</evidence>
<dbReference type="Gene3D" id="3.55.50.30">
    <property type="match status" value="1"/>
</dbReference>
<protein>
    <submittedName>
        <fullName evidence="13">TonB-linked outer membrane protein, SusC/RagA family</fullName>
    </submittedName>
</protein>
<evidence type="ECO:0000256" key="6">
    <source>
        <dbReference type="ARBA" id="ARBA00023136"/>
    </source>
</evidence>
<dbReference type="GO" id="GO:0009279">
    <property type="term" value="C:cell outer membrane"/>
    <property type="evidence" value="ECO:0007669"/>
    <property type="project" value="UniProtKB-SubCell"/>
</dbReference>
<dbReference type="InterPro" id="IPR008969">
    <property type="entry name" value="CarboxyPept-like_regulatory"/>
</dbReference>
<evidence type="ECO:0000256" key="1">
    <source>
        <dbReference type="ARBA" id="ARBA00004571"/>
    </source>
</evidence>
<feature type="domain" description="TonB-dependent receptor plug" evidence="12">
    <location>
        <begin position="236"/>
        <end position="356"/>
    </location>
</feature>
<keyword evidence="5 9" id="KW-0798">TonB box</keyword>
<gene>
    <name evidence="13" type="ORF">SAMN04488023_11044</name>
</gene>
<evidence type="ECO:0000313" key="14">
    <source>
        <dbReference type="Proteomes" id="UP000199572"/>
    </source>
</evidence>
<dbReference type="InterPro" id="IPR023996">
    <property type="entry name" value="TonB-dep_OMP_SusC/RagA"/>
</dbReference>
<keyword evidence="3 8" id="KW-1134">Transmembrane beta strand</keyword>
<comment type="subcellular location">
    <subcellularLocation>
        <location evidence="1 8">Cell outer membrane</location>
        <topology evidence="1 8">Multi-pass membrane protein</topology>
    </subcellularLocation>
</comment>
<evidence type="ECO:0000256" key="7">
    <source>
        <dbReference type="ARBA" id="ARBA00023237"/>
    </source>
</evidence>
<keyword evidence="7 8" id="KW-0998">Cell outer membrane</keyword>
<dbReference type="Gene3D" id="2.60.40.1120">
    <property type="entry name" value="Carboxypeptidase-like, regulatory domain"/>
    <property type="match status" value="1"/>
</dbReference>
<keyword evidence="10" id="KW-1133">Transmembrane helix</keyword>
<dbReference type="NCBIfam" id="TIGR04057">
    <property type="entry name" value="SusC_RagA_signa"/>
    <property type="match status" value="1"/>
</dbReference>
<proteinExistence type="inferred from homology"/>
<dbReference type="InterPro" id="IPR000531">
    <property type="entry name" value="Beta-barrel_TonB"/>
</dbReference>
<evidence type="ECO:0000259" key="12">
    <source>
        <dbReference type="Pfam" id="PF07715"/>
    </source>
</evidence>
<evidence type="ECO:0000256" key="5">
    <source>
        <dbReference type="ARBA" id="ARBA00023077"/>
    </source>
</evidence>
<evidence type="ECO:0000256" key="4">
    <source>
        <dbReference type="ARBA" id="ARBA00022692"/>
    </source>
</evidence>
<evidence type="ECO:0000256" key="9">
    <source>
        <dbReference type="RuleBase" id="RU003357"/>
    </source>
</evidence>
<dbReference type="InterPro" id="IPR012910">
    <property type="entry name" value="Plug_dom"/>
</dbReference>
<evidence type="ECO:0000256" key="3">
    <source>
        <dbReference type="ARBA" id="ARBA00022452"/>
    </source>
</evidence>
<name>A0A1H9PPS5_9SPHI</name>
<keyword evidence="6 8" id="KW-0472">Membrane</keyword>
<evidence type="ECO:0000256" key="8">
    <source>
        <dbReference type="PROSITE-ProRule" id="PRU01360"/>
    </source>
</evidence>
<organism evidence="13 14">
    <name type="scientific">Pedobacter rhizosphaerae</name>
    <dbReference type="NCBI Taxonomy" id="390241"/>
    <lineage>
        <taxon>Bacteria</taxon>
        <taxon>Pseudomonadati</taxon>
        <taxon>Bacteroidota</taxon>
        <taxon>Sphingobacteriia</taxon>
        <taxon>Sphingobacteriales</taxon>
        <taxon>Sphingobacteriaceae</taxon>
        <taxon>Pedobacter</taxon>
    </lineage>
</organism>
<dbReference type="SUPFAM" id="SSF49464">
    <property type="entry name" value="Carboxypeptidase regulatory domain-like"/>
    <property type="match status" value="1"/>
</dbReference>
<evidence type="ECO:0000313" key="13">
    <source>
        <dbReference type="EMBL" id="SER49805.1"/>
    </source>
</evidence>
<dbReference type="Pfam" id="PF13715">
    <property type="entry name" value="CarbopepD_reg_2"/>
    <property type="match status" value="1"/>
</dbReference>
<dbReference type="InterPro" id="IPR023997">
    <property type="entry name" value="TonB-dep_OMP_SusC/RagA_CS"/>
</dbReference>
<dbReference type="Proteomes" id="UP000199572">
    <property type="component" value="Unassembled WGS sequence"/>
</dbReference>